<reference evidence="10" key="1">
    <citation type="journal article" date="2019" name="Int. J. Syst. Evol. Microbiol.">
        <title>The Global Catalogue of Microorganisms (GCM) 10K type strain sequencing project: providing services to taxonomists for standard genome sequencing and annotation.</title>
        <authorList>
            <consortium name="The Broad Institute Genomics Platform"/>
            <consortium name="The Broad Institute Genome Sequencing Center for Infectious Disease"/>
            <person name="Wu L."/>
            <person name="Ma J."/>
        </authorList>
    </citation>
    <scope>NUCLEOTIDE SEQUENCE [LARGE SCALE GENOMIC DNA]</scope>
    <source>
        <strain evidence="10">CCUG 59129</strain>
    </source>
</reference>
<dbReference type="CDD" id="cd00609">
    <property type="entry name" value="AAT_like"/>
    <property type="match status" value="1"/>
</dbReference>
<keyword evidence="10" id="KW-1185">Reference proteome</keyword>
<dbReference type="HAMAP" id="MF_01023">
    <property type="entry name" value="HisC_aminotrans_2"/>
    <property type="match status" value="1"/>
</dbReference>
<dbReference type="NCBIfam" id="TIGR01141">
    <property type="entry name" value="hisC"/>
    <property type="match status" value="1"/>
</dbReference>
<evidence type="ECO:0000256" key="7">
    <source>
        <dbReference type="HAMAP-Rule" id="MF_01023"/>
    </source>
</evidence>
<dbReference type="InterPro" id="IPR015422">
    <property type="entry name" value="PyrdxlP-dep_Trfase_small"/>
</dbReference>
<comment type="pathway">
    <text evidence="7">Amino-acid biosynthesis; L-histidine biosynthesis; L-histidine from 5-phospho-alpha-D-ribose 1-diphosphate: step 7/9.</text>
</comment>
<evidence type="ECO:0000256" key="4">
    <source>
        <dbReference type="ARBA" id="ARBA00022679"/>
    </source>
</evidence>
<dbReference type="InterPro" id="IPR005861">
    <property type="entry name" value="HisP_aminotrans"/>
</dbReference>
<comment type="subunit">
    <text evidence="2 7">Homodimer.</text>
</comment>
<gene>
    <name evidence="7 9" type="primary">hisC</name>
    <name evidence="9" type="ORF">ACFQ2I_05435</name>
</gene>
<dbReference type="PANTHER" id="PTHR43643:SF3">
    <property type="entry name" value="HISTIDINOL-PHOSPHATE AMINOTRANSFERASE"/>
    <property type="match status" value="1"/>
</dbReference>
<dbReference type="Gene3D" id="3.90.1150.10">
    <property type="entry name" value="Aspartate Aminotransferase, domain 1"/>
    <property type="match status" value="1"/>
</dbReference>
<keyword evidence="7" id="KW-0028">Amino-acid biosynthesis</keyword>
<evidence type="ECO:0000256" key="3">
    <source>
        <dbReference type="ARBA" id="ARBA00022576"/>
    </source>
</evidence>
<keyword evidence="5 7" id="KW-0663">Pyridoxal phosphate</keyword>
<name>A0ABW3HMZ8_9BACL</name>
<dbReference type="RefSeq" id="WP_377562632.1">
    <property type="nucleotide sequence ID" value="NZ_JBHTJZ010000005.1"/>
</dbReference>
<dbReference type="Proteomes" id="UP001596989">
    <property type="component" value="Unassembled WGS sequence"/>
</dbReference>
<dbReference type="InterPro" id="IPR015424">
    <property type="entry name" value="PyrdxlP-dep_Trfase"/>
</dbReference>
<evidence type="ECO:0000256" key="5">
    <source>
        <dbReference type="ARBA" id="ARBA00022898"/>
    </source>
</evidence>
<comment type="caution">
    <text evidence="9">The sequence shown here is derived from an EMBL/GenBank/DDBJ whole genome shotgun (WGS) entry which is preliminary data.</text>
</comment>
<dbReference type="InterPro" id="IPR050106">
    <property type="entry name" value="HistidinolP_aminotransfase"/>
</dbReference>
<sequence>MRPKSNIVHLPVYQPGKPVEDVKRELGLSEVIKLASNENPYGCSSKVREAVLEEIERSSIYPDGASIELTEALAGKLEVDARSVIFGSGSSEIILMIARAFLAPGDETIMADETFSQYKHNAEVENAHIIEVPLKEGVHDLQAMLEKVTDRTKVLWICNPNNPTGTIVKHDELIAFMKAVPEHVLVVLDEAYGEYIDDPAYSDGVQMLKEYRNLVVLRTFSKIYGLAALRIGYGVGHPDVIHFINQVREPFNTTRVAQAAAKASLADDEFVANCRIHNSQGLAYMCEKFDELGLNYFPAYGNFIMVDAKRPSQEVFQSLLQKGVIVRPRWAHYPSYIRVSVGTPEQNVKFIAALEVVLQEAAVQKS</sequence>
<dbReference type="Gene3D" id="3.40.640.10">
    <property type="entry name" value="Type I PLP-dependent aspartate aminotransferase-like (Major domain)"/>
    <property type="match status" value="1"/>
</dbReference>
<dbReference type="EMBL" id="JBHTJZ010000005">
    <property type="protein sequence ID" value="MFD0958829.1"/>
    <property type="molecule type" value="Genomic_DNA"/>
</dbReference>
<proteinExistence type="inferred from homology"/>
<dbReference type="Pfam" id="PF00155">
    <property type="entry name" value="Aminotran_1_2"/>
    <property type="match status" value="1"/>
</dbReference>
<accession>A0ABW3HMZ8</accession>
<comment type="cofactor">
    <cofactor evidence="1 7">
        <name>pyridoxal 5'-phosphate</name>
        <dbReference type="ChEBI" id="CHEBI:597326"/>
    </cofactor>
</comment>
<keyword evidence="4 7" id="KW-0808">Transferase</keyword>
<comment type="similarity">
    <text evidence="7">Belongs to the class-II pyridoxal-phosphate-dependent aminotransferase family. Histidinol-phosphate aminotransferase subfamily.</text>
</comment>
<comment type="catalytic activity">
    <reaction evidence="7">
        <text>L-histidinol phosphate + 2-oxoglutarate = 3-(imidazol-4-yl)-2-oxopropyl phosphate + L-glutamate</text>
        <dbReference type="Rhea" id="RHEA:23744"/>
        <dbReference type="ChEBI" id="CHEBI:16810"/>
        <dbReference type="ChEBI" id="CHEBI:29985"/>
        <dbReference type="ChEBI" id="CHEBI:57766"/>
        <dbReference type="ChEBI" id="CHEBI:57980"/>
        <dbReference type="EC" id="2.6.1.9"/>
    </reaction>
</comment>
<keyword evidence="6 7" id="KW-0368">Histidine biosynthesis</keyword>
<evidence type="ECO:0000256" key="1">
    <source>
        <dbReference type="ARBA" id="ARBA00001933"/>
    </source>
</evidence>
<evidence type="ECO:0000259" key="8">
    <source>
        <dbReference type="Pfam" id="PF00155"/>
    </source>
</evidence>
<dbReference type="PANTHER" id="PTHR43643">
    <property type="entry name" value="HISTIDINOL-PHOSPHATE AMINOTRANSFERASE 2"/>
    <property type="match status" value="1"/>
</dbReference>
<organism evidence="9 10">
    <name type="scientific">Paenibacillus chungangensis</name>
    <dbReference type="NCBI Taxonomy" id="696535"/>
    <lineage>
        <taxon>Bacteria</taxon>
        <taxon>Bacillati</taxon>
        <taxon>Bacillota</taxon>
        <taxon>Bacilli</taxon>
        <taxon>Bacillales</taxon>
        <taxon>Paenibacillaceae</taxon>
        <taxon>Paenibacillus</taxon>
    </lineage>
</organism>
<evidence type="ECO:0000313" key="10">
    <source>
        <dbReference type="Proteomes" id="UP001596989"/>
    </source>
</evidence>
<feature type="domain" description="Aminotransferase class I/classII large" evidence="8">
    <location>
        <begin position="30"/>
        <end position="353"/>
    </location>
</feature>
<dbReference type="SUPFAM" id="SSF53383">
    <property type="entry name" value="PLP-dependent transferases"/>
    <property type="match status" value="1"/>
</dbReference>
<dbReference type="InterPro" id="IPR004839">
    <property type="entry name" value="Aminotransferase_I/II_large"/>
</dbReference>
<keyword evidence="3 7" id="KW-0032">Aminotransferase</keyword>
<dbReference type="InterPro" id="IPR015421">
    <property type="entry name" value="PyrdxlP-dep_Trfase_major"/>
</dbReference>
<feature type="modified residue" description="N6-(pyridoxal phosphate)lysine" evidence="7">
    <location>
        <position position="222"/>
    </location>
</feature>
<protein>
    <recommendedName>
        <fullName evidence="7">Histidinol-phosphate aminotransferase</fullName>
        <ecNumber evidence="7">2.6.1.9</ecNumber>
    </recommendedName>
    <alternativeName>
        <fullName evidence="7">Imidazole acetol-phosphate transaminase</fullName>
    </alternativeName>
</protein>
<dbReference type="GO" id="GO:0004400">
    <property type="term" value="F:histidinol-phosphate transaminase activity"/>
    <property type="evidence" value="ECO:0007669"/>
    <property type="project" value="UniProtKB-EC"/>
</dbReference>
<evidence type="ECO:0000313" key="9">
    <source>
        <dbReference type="EMBL" id="MFD0958829.1"/>
    </source>
</evidence>
<dbReference type="EC" id="2.6.1.9" evidence="7"/>
<evidence type="ECO:0000256" key="2">
    <source>
        <dbReference type="ARBA" id="ARBA00011738"/>
    </source>
</evidence>
<evidence type="ECO:0000256" key="6">
    <source>
        <dbReference type="ARBA" id="ARBA00023102"/>
    </source>
</evidence>